<dbReference type="InterPro" id="IPR029016">
    <property type="entry name" value="GAF-like_dom_sf"/>
</dbReference>
<evidence type="ECO:0000313" key="7">
    <source>
        <dbReference type="Proteomes" id="UP000302218"/>
    </source>
</evidence>
<dbReference type="InterPro" id="IPR036388">
    <property type="entry name" value="WH-like_DNA-bd_sf"/>
</dbReference>
<dbReference type="PANTHER" id="PTHR30136">
    <property type="entry name" value="HELIX-TURN-HELIX TRANSCRIPTIONAL REGULATOR, ICLR FAMILY"/>
    <property type="match status" value="1"/>
</dbReference>
<dbReference type="Pfam" id="PF01614">
    <property type="entry name" value="IclR_C"/>
    <property type="match status" value="1"/>
</dbReference>
<dbReference type="PROSITE" id="PS51077">
    <property type="entry name" value="HTH_ICLR"/>
    <property type="match status" value="1"/>
</dbReference>
<reference evidence="7" key="1">
    <citation type="submission" date="2019-05" db="EMBL/GenBank/DDBJ databases">
        <title>Genome sequence and methylation pattern of the halophilic Archaeon Natrinema versiforme BOL5-4.</title>
        <authorList>
            <person name="DasSarma P."/>
            <person name="Anton B.P."/>
            <person name="DasSarma S.L."/>
            <person name="Martinez F.L."/>
            <person name="Guzman D."/>
            <person name="Roberts R.J."/>
            <person name="DasSarma S."/>
        </authorList>
    </citation>
    <scope>NUCLEOTIDE SEQUENCE [LARGE SCALE GENOMIC DNA]</scope>
    <source>
        <strain evidence="7">BOL5-4</strain>
        <plasmid evidence="7">pnve500</plasmid>
    </source>
</reference>
<dbReference type="Gene3D" id="1.10.10.10">
    <property type="entry name" value="Winged helix-like DNA-binding domain superfamily/Winged helix DNA-binding domain"/>
    <property type="match status" value="1"/>
</dbReference>
<keyword evidence="1" id="KW-0805">Transcription regulation</keyword>
<dbReference type="InterPro" id="IPR014757">
    <property type="entry name" value="Tscrpt_reg_IclR_C"/>
</dbReference>
<feature type="domain" description="IclR-ED" evidence="5">
    <location>
        <begin position="71"/>
        <end position="254"/>
    </location>
</feature>
<dbReference type="InterPro" id="IPR005471">
    <property type="entry name" value="Tscrpt_reg_IclR_N"/>
</dbReference>
<dbReference type="PROSITE" id="PS51078">
    <property type="entry name" value="ICLR_ED"/>
    <property type="match status" value="1"/>
</dbReference>
<dbReference type="SUPFAM" id="SSF46785">
    <property type="entry name" value="Winged helix' DNA-binding domain"/>
    <property type="match status" value="1"/>
</dbReference>
<dbReference type="GO" id="GO:0003700">
    <property type="term" value="F:DNA-binding transcription factor activity"/>
    <property type="evidence" value="ECO:0007669"/>
    <property type="project" value="TreeGrafter"/>
</dbReference>
<dbReference type="EMBL" id="CP040331">
    <property type="protein sequence ID" value="QCS44715.1"/>
    <property type="molecule type" value="Genomic_DNA"/>
</dbReference>
<name>A0A4P8WMY8_9EURY</name>
<dbReference type="Pfam" id="PF09339">
    <property type="entry name" value="HTH_IclR"/>
    <property type="match status" value="1"/>
</dbReference>
<evidence type="ECO:0000256" key="1">
    <source>
        <dbReference type="ARBA" id="ARBA00023015"/>
    </source>
</evidence>
<dbReference type="OrthoDB" id="14763at2157"/>
<proteinExistence type="predicted"/>
<dbReference type="InterPro" id="IPR050707">
    <property type="entry name" value="HTH_MetabolicPath_Reg"/>
</dbReference>
<keyword evidence="3" id="KW-0804">Transcription</keyword>
<evidence type="ECO:0000259" key="4">
    <source>
        <dbReference type="PROSITE" id="PS51077"/>
    </source>
</evidence>
<evidence type="ECO:0000313" key="6">
    <source>
        <dbReference type="EMBL" id="QCS44715.1"/>
    </source>
</evidence>
<dbReference type="GO" id="GO:0045892">
    <property type="term" value="P:negative regulation of DNA-templated transcription"/>
    <property type="evidence" value="ECO:0007669"/>
    <property type="project" value="TreeGrafter"/>
</dbReference>
<dbReference type="SMART" id="SM00346">
    <property type="entry name" value="HTH_ICLR"/>
    <property type="match status" value="1"/>
</dbReference>
<dbReference type="SUPFAM" id="SSF55781">
    <property type="entry name" value="GAF domain-like"/>
    <property type="match status" value="1"/>
</dbReference>
<dbReference type="GO" id="GO:0003677">
    <property type="term" value="F:DNA binding"/>
    <property type="evidence" value="ECO:0007669"/>
    <property type="project" value="UniProtKB-KW"/>
</dbReference>
<accession>A0A4P8WMY8</accession>
<geneLocation type="plasmid" evidence="7">
    <name>pnve500</name>
</geneLocation>
<gene>
    <name evidence="6" type="ORF">FEJ81_20730</name>
</gene>
<keyword evidence="2" id="KW-0238">DNA-binding</keyword>
<dbReference type="AlphaFoldDB" id="A0A4P8WMY8"/>
<keyword evidence="6" id="KW-0614">Plasmid</keyword>
<feature type="domain" description="HTH iclR-type" evidence="4">
    <location>
        <begin position="11"/>
        <end position="70"/>
    </location>
</feature>
<dbReference type="PANTHER" id="PTHR30136:SF35">
    <property type="entry name" value="HTH-TYPE TRANSCRIPTIONAL REGULATOR RV1719"/>
    <property type="match status" value="1"/>
</dbReference>
<evidence type="ECO:0000256" key="2">
    <source>
        <dbReference type="ARBA" id="ARBA00023125"/>
    </source>
</evidence>
<organism evidence="6 7">
    <name type="scientific">Natrinema versiforme</name>
    <dbReference type="NCBI Taxonomy" id="88724"/>
    <lineage>
        <taxon>Archaea</taxon>
        <taxon>Methanobacteriati</taxon>
        <taxon>Methanobacteriota</taxon>
        <taxon>Stenosarchaea group</taxon>
        <taxon>Halobacteria</taxon>
        <taxon>Halobacteriales</taxon>
        <taxon>Natrialbaceae</taxon>
        <taxon>Natrinema</taxon>
    </lineage>
</organism>
<dbReference type="InterPro" id="IPR036390">
    <property type="entry name" value="WH_DNA-bd_sf"/>
</dbReference>
<dbReference type="GeneID" id="40267754"/>
<evidence type="ECO:0000256" key="3">
    <source>
        <dbReference type="ARBA" id="ARBA00023163"/>
    </source>
</evidence>
<dbReference type="Proteomes" id="UP000302218">
    <property type="component" value="Plasmid pNVE500"/>
</dbReference>
<evidence type="ECO:0000259" key="5">
    <source>
        <dbReference type="PROSITE" id="PS51078"/>
    </source>
</evidence>
<dbReference type="KEGG" id="nvr:FEJ81_20730"/>
<protein>
    <submittedName>
        <fullName evidence="6">IclR family transcriptional regulator</fullName>
    </submittedName>
</protein>
<dbReference type="Gene3D" id="3.30.450.40">
    <property type="match status" value="1"/>
</dbReference>
<dbReference type="RefSeq" id="WP_138247114.1">
    <property type="nucleotide sequence ID" value="NZ_CP040331.1"/>
</dbReference>
<sequence>MVSDSSKGGGVKSDETLCALLEEIRESDGIRLTELANNMSLAKSSVHNHLSTMRSHGFVVKRNGEYHLGLEFFKYGQYTRNAQEIYSAAFPVLDDIAAETGETTWLMTHENGRLMYLDGRDPNNEININILIGSWEHMHANSGGKVILAHLPKGEVDEIIEHHGLPKMTDKTITDRKTLKKELKQIREQGYALNLGEGLREMHAVAVPLISQDTVEGALAVAGPTYRVSRERCEGELFERLRAAADDIGLSLIY</sequence>